<keyword evidence="2" id="KW-1003">Cell membrane</keyword>
<evidence type="ECO:0000256" key="3">
    <source>
        <dbReference type="ARBA" id="ARBA00022519"/>
    </source>
</evidence>
<keyword evidence="5" id="KW-0472">Membrane</keyword>
<evidence type="ECO:0000313" key="7">
    <source>
        <dbReference type="EMBL" id="MBK1882500.1"/>
    </source>
</evidence>
<accession>A0A934VVS0</accession>
<dbReference type="CDD" id="cd07984">
    <property type="entry name" value="LPLAT_LABLAT-like"/>
    <property type="match status" value="1"/>
</dbReference>
<evidence type="ECO:0000256" key="6">
    <source>
        <dbReference type="ARBA" id="ARBA00023315"/>
    </source>
</evidence>
<evidence type="ECO:0008006" key="9">
    <source>
        <dbReference type="Google" id="ProtNLM"/>
    </source>
</evidence>
<dbReference type="PANTHER" id="PTHR30606:SF10">
    <property type="entry name" value="PHOSPHATIDYLINOSITOL MANNOSIDE ACYLTRANSFERASE"/>
    <property type="match status" value="1"/>
</dbReference>
<comment type="caution">
    <text evidence="7">The sequence shown here is derived from an EMBL/GenBank/DDBJ whole genome shotgun (WGS) entry which is preliminary data.</text>
</comment>
<reference evidence="7" key="1">
    <citation type="submission" date="2021-01" db="EMBL/GenBank/DDBJ databases">
        <title>Modified the classification status of verrucomicrobia.</title>
        <authorList>
            <person name="Feng X."/>
        </authorList>
    </citation>
    <scope>NUCLEOTIDE SEQUENCE</scope>
    <source>
        <strain evidence="7">KCTC 22041</strain>
    </source>
</reference>
<evidence type="ECO:0000256" key="2">
    <source>
        <dbReference type="ARBA" id="ARBA00022475"/>
    </source>
</evidence>
<comment type="subcellular location">
    <subcellularLocation>
        <location evidence="1">Cell inner membrane</location>
    </subcellularLocation>
</comment>
<proteinExistence type="predicted"/>
<evidence type="ECO:0000256" key="1">
    <source>
        <dbReference type="ARBA" id="ARBA00004533"/>
    </source>
</evidence>
<keyword evidence="3" id="KW-0997">Cell inner membrane</keyword>
<dbReference type="GO" id="GO:0009247">
    <property type="term" value="P:glycolipid biosynthetic process"/>
    <property type="evidence" value="ECO:0007669"/>
    <property type="project" value="UniProtKB-ARBA"/>
</dbReference>
<dbReference type="AlphaFoldDB" id="A0A934VVS0"/>
<dbReference type="Pfam" id="PF03279">
    <property type="entry name" value="Lip_A_acyltrans"/>
    <property type="match status" value="1"/>
</dbReference>
<dbReference type="GO" id="GO:0016746">
    <property type="term" value="F:acyltransferase activity"/>
    <property type="evidence" value="ECO:0007669"/>
    <property type="project" value="UniProtKB-KW"/>
</dbReference>
<keyword evidence="8" id="KW-1185">Reference proteome</keyword>
<dbReference type="RefSeq" id="WP_200269699.1">
    <property type="nucleotide sequence ID" value="NZ_JAENIJ010000011.1"/>
</dbReference>
<dbReference type="GO" id="GO:0005886">
    <property type="term" value="C:plasma membrane"/>
    <property type="evidence" value="ECO:0007669"/>
    <property type="project" value="UniProtKB-SubCell"/>
</dbReference>
<keyword evidence="4" id="KW-0808">Transferase</keyword>
<dbReference type="Proteomes" id="UP000603141">
    <property type="component" value="Unassembled WGS sequence"/>
</dbReference>
<keyword evidence="6" id="KW-0012">Acyltransferase</keyword>
<sequence>MPRKTPVNRSKILKWRLEWLAQLAFERLASLLSGPAVFRVGETLGDLAWRLMRSRRQIVLRNLRIAFYGEHELPALESMVRQIFRRTGANLFSALHTAKLNVDQVDRIVSVDNPEVAQEAFQQSRGLITLPSHMGNWEVLTRIKRKFPPGHQIGAFYRPLNNPYLNQRIVAQREAEGSRLFSKFESFHQATTFVKEGGVLGILADQRTGLSGKPIPFFGRLTRVSPLPSLLARRSKTEVLAMSLTTDSPGKWRLRYHPVEDRASTASCMKSIEEAMKVSPIDVFWMQERWRVMVRPRRTIREWLGEDSPCGEKPHRALLWLAGAPESWKLSENWTHPDVNYEFVLAPGQPSPDWLPADAVIHHTPTGGTMKSFAREIFRIDRAHPLPIDYILTSRAPEPLVKAAKSQSISIVSLRSKT</sequence>
<organism evidence="7 8">
    <name type="scientific">Luteolibacter pohnpeiensis</name>
    <dbReference type="NCBI Taxonomy" id="454153"/>
    <lineage>
        <taxon>Bacteria</taxon>
        <taxon>Pseudomonadati</taxon>
        <taxon>Verrucomicrobiota</taxon>
        <taxon>Verrucomicrobiia</taxon>
        <taxon>Verrucomicrobiales</taxon>
        <taxon>Verrucomicrobiaceae</taxon>
        <taxon>Luteolibacter</taxon>
    </lineage>
</organism>
<dbReference type="InterPro" id="IPR004960">
    <property type="entry name" value="LipA_acyltrans"/>
</dbReference>
<dbReference type="EMBL" id="JAENIJ010000011">
    <property type="protein sequence ID" value="MBK1882500.1"/>
    <property type="molecule type" value="Genomic_DNA"/>
</dbReference>
<gene>
    <name evidence="7" type="ORF">JIN85_08740</name>
</gene>
<evidence type="ECO:0000256" key="4">
    <source>
        <dbReference type="ARBA" id="ARBA00022679"/>
    </source>
</evidence>
<protein>
    <recommendedName>
        <fullName evidence="9">Lipid A biosynthesis lauroyl acyltransferase</fullName>
    </recommendedName>
</protein>
<name>A0A934VVS0_9BACT</name>
<evidence type="ECO:0000256" key="5">
    <source>
        <dbReference type="ARBA" id="ARBA00023136"/>
    </source>
</evidence>
<dbReference type="PANTHER" id="PTHR30606">
    <property type="entry name" value="LIPID A BIOSYNTHESIS LAUROYL ACYLTRANSFERASE"/>
    <property type="match status" value="1"/>
</dbReference>
<evidence type="ECO:0000313" key="8">
    <source>
        <dbReference type="Proteomes" id="UP000603141"/>
    </source>
</evidence>